<reference evidence="19" key="3">
    <citation type="submission" date="2025-09" db="UniProtKB">
        <authorList>
            <consortium name="Ensembl"/>
        </authorList>
    </citation>
    <scope>IDENTIFICATION</scope>
</reference>
<dbReference type="GeneTree" id="ENSGT00940000164531"/>
<dbReference type="GO" id="GO:0015431">
    <property type="term" value="F:ABC-type glutathione S-conjugate transporter activity"/>
    <property type="evidence" value="ECO:0007669"/>
    <property type="project" value="UniProtKB-EC"/>
</dbReference>
<feature type="transmembrane region" description="Helical" evidence="16">
    <location>
        <begin position="1031"/>
        <end position="1052"/>
    </location>
</feature>
<dbReference type="Gene3D" id="1.20.1560.10">
    <property type="entry name" value="ABC transporter type 1, transmembrane domain"/>
    <property type="match status" value="2"/>
</dbReference>
<comment type="catalytic activity">
    <reaction evidence="12">
        <text>leukotriene C4(in) + ATP + H2O = leukotriene C4(out) + ADP + phosphate + H(+)</text>
        <dbReference type="Rhea" id="RHEA:38963"/>
        <dbReference type="ChEBI" id="CHEBI:15377"/>
        <dbReference type="ChEBI" id="CHEBI:15378"/>
        <dbReference type="ChEBI" id="CHEBI:30616"/>
        <dbReference type="ChEBI" id="CHEBI:43474"/>
        <dbReference type="ChEBI" id="CHEBI:57973"/>
        <dbReference type="ChEBI" id="CHEBI:456216"/>
    </reaction>
    <physiologicalReaction direction="left-to-right" evidence="12">
        <dbReference type="Rhea" id="RHEA:38964"/>
    </physiologicalReaction>
</comment>
<evidence type="ECO:0000259" key="18">
    <source>
        <dbReference type="PROSITE" id="PS50929"/>
    </source>
</evidence>
<feature type="domain" description="ABC transmembrane type-1" evidence="18">
    <location>
        <begin position="323"/>
        <end position="580"/>
    </location>
</feature>
<dbReference type="CDD" id="cd03250">
    <property type="entry name" value="ABCC_MRP_domain1"/>
    <property type="match status" value="1"/>
</dbReference>
<evidence type="ECO:0000256" key="5">
    <source>
        <dbReference type="ARBA" id="ARBA00022737"/>
    </source>
</evidence>
<evidence type="ECO:0000256" key="4">
    <source>
        <dbReference type="ARBA" id="ARBA00022692"/>
    </source>
</evidence>
<dbReference type="Gene3D" id="3.40.50.300">
    <property type="entry name" value="P-loop containing nucleotide triphosphate hydrolases"/>
    <property type="match status" value="2"/>
</dbReference>
<proteinExistence type="inferred from homology"/>
<dbReference type="FunFam" id="3.40.50.300:FF:000163">
    <property type="entry name" value="Multidrug resistance-associated protein member 4"/>
    <property type="match status" value="1"/>
</dbReference>
<keyword evidence="6" id="KW-0547">Nucleotide-binding</keyword>
<keyword evidence="8" id="KW-1278">Translocase</keyword>
<accession>A0A4W5PQ85</accession>
<evidence type="ECO:0000256" key="9">
    <source>
        <dbReference type="ARBA" id="ARBA00022989"/>
    </source>
</evidence>
<dbReference type="PROSITE" id="PS00211">
    <property type="entry name" value="ABC_TRANSPORTER_1"/>
    <property type="match status" value="2"/>
</dbReference>
<evidence type="ECO:0000256" key="6">
    <source>
        <dbReference type="ARBA" id="ARBA00022741"/>
    </source>
</evidence>
<keyword evidence="4 16" id="KW-0812">Transmembrane</keyword>
<evidence type="ECO:0000256" key="3">
    <source>
        <dbReference type="ARBA" id="ARBA00022448"/>
    </source>
</evidence>
<keyword evidence="10 16" id="KW-0472">Membrane</keyword>
<evidence type="ECO:0000256" key="12">
    <source>
        <dbReference type="ARBA" id="ARBA00047523"/>
    </source>
</evidence>
<feature type="transmembrane region" description="Helical" evidence="16">
    <location>
        <begin position="547"/>
        <end position="568"/>
    </location>
</feature>
<comment type="catalytic activity">
    <reaction evidence="11">
        <text>ATP + H2O + xenobioticSide 1 = ADP + phosphate + xenobioticSide 2.</text>
        <dbReference type="EC" id="7.6.2.2"/>
    </reaction>
</comment>
<evidence type="ECO:0000259" key="17">
    <source>
        <dbReference type="PROSITE" id="PS50893"/>
    </source>
</evidence>
<dbReference type="InterPro" id="IPR027417">
    <property type="entry name" value="P-loop_NTPase"/>
</dbReference>
<dbReference type="CDD" id="cd03244">
    <property type="entry name" value="ABCC_MRP_domain2"/>
    <property type="match status" value="1"/>
</dbReference>
<dbReference type="PROSITE" id="PS50929">
    <property type="entry name" value="ABC_TM1F"/>
    <property type="match status" value="2"/>
</dbReference>
<dbReference type="InterPro" id="IPR036640">
    <property type="entry name" value="ABC1_TM_sf"/>
</dbReference>
<evidence type="ECO:0000256" key="8">
    <source>
        <dbReference type="ARBA" id="ARBA00022967"/>
    </source>
</evidence>
<feature type="transmembrane region" description="Helical" evidence="16">
    <location>
        <begin position="53"/>
        <end position="77"/>
    </location>
</feature>
<evidence type="ECO:0000256" key="7">
    <source>
        <dbReference type="ARBA" id="ARBA00022840"/>
    </source>
</evidence>
<evidence type="ECO:0000256" key="1">
    <source>
        <dbReference type="ARBA" id="ARBA00004141"/>
    </source>
</evidence>
<keyword evidence="7" id="KW-0067">ATP-binding</keyword>
<evidence type="ECO:0000256" key="10">
    <source>
        <dbReference type="ARBA" id="ARBA00023136"/>
    </source>
</evidence>
<dbReference type="Pfam" id="PF00664">
    <property type="entry name" value="ABC_membrane"/>
    <property type="match status" value="2"/>
</dbReference>
<keyword evidence="3" id="KW-0813">Transport</keyword>
<feature type="region of interest" description="Disordered" evidence="15">
    <location>
        <begin position="271"/>
        <end position="290"/>
    </location>
</feature>
<dbReference type="InterPro" id="IPR017871">
    <property type="entry name" value="ABC_transporter-like_CS"/>
</dbReference>
<sequence>MSSSCLYWIPFCRSASLSVIISSQAIFQTAHLPFYPFALHRCSLLRSSPPCGWGLRVASALLVALFFVGDLVLVALLHRGDMYLDVLADGCAVLAWLVHFGALLVLQRSIHRRTRGPSMLLLLVLLPIPNLVVTLLAYAQDTTYLDPVEPLRVARLVLAAARGLPFLVYLLAFAAPCVGEGSYTSMSVNDADSSLLIPESSYQDTGEMVAEDGSGCISRMLYLWLNPLLRRGRRGELERPCDVYLLPRRLRTSAVRRHFLRCWEDCQQRAATQRGNTTPRPANRSLQNGTWTSPLQEEQSGIAVEEVGLLKVLHKAFGLRYYLLGVLKLAGNMLGFAGPLLLSSLVNYMEEEGAPVSRGAWCATGLFFSTLFSALIRNLFVFEVSKVSLSARAALVSAIYGKALRVSGGGLAARFTLGEVVNFMSTDTDRVVNFFNSFHEMWSLPFQLSIALYLLYLQVGVAFLGGLGVALLLVPLNKVLASKIMENNKHMLTHKDSRIKLMTEVLFGIRVIKFYNWEAYFAQKIADCRRQELSHLKAIKYLDALCVYTWGALPVVISIITFVTYVLLGHELTAAKVGVFHFVKLERFAFKCEQTILQSICSNVLTSIPPFVVVGKVGCGKSSLLAAITGELNREDGFGLAAQEPWIQHATVRDNILFGKDYNSSLYQAVVEACALTDDINILPNGDRTEVGENGVNLSGGQKARLALARAVYMEKDIFLLDDPLAAVDTDVAHHLMERCIMGILRSKTRILCTHRIEFVDKADVVILMDNGTIIKTDVLSNCILKCVFSPLIPRYPVNIMETTPFANMTSEVKFYLTVYGSIAGANTIFTAIRAFLFAYGGIRAASVVHNRLLDTVLKATVTFFDTTPLGRVLNRFSSDLYSVDDTLPFFLNILLANSFGLLGMLVVMSYGLPWVLVPLLPLGLLYHYTQRFYRHTSRDLKRLCSLTLSPVYSHFSETLSGLGTIRASSSASRFEEENEWRLEQNQRCLFLSNAAMQWLDIRLQMIGVVVVTGIGVIAVVQHQFQSIDPGLVGLSLSYALSITGLLSGLIFNFTQTEMQLVSVERTEEYSTTLPTEPQHSNPQLPTSWPEQGLVEFRGAVLSYREGLPNALDGVSLVVRHGEKVGVVGRTGSGKSTLFLALFRMVELNQGQILLDGVDTRQVGLAQLRSKLAIIPQDPFLFSGTVRENLDPCGRHPDPQLLEALEHCHLSGLGAEVGERGKSLSLGQRQLLCLARALLTEANILCIDEATASVDQKTDKLLQQTIREKFQDKTVLTIAHRINTILDSDRVLVMHSGKVVEFDTPADLCQRDDSIFSKLVGGRGE</sequence>
<dbReference type="PANTHER" id="PTHR24223:SF330">
    <property type="entry name" value="ATP-BINDING CASSETTE SUB-FAMILY C MEMBER 10"/>
    <property type="match status" value="1"/>
</dbReference>
<protein>
    <submittedName>
        <fullName evidence="19">ATP-binding cassette, sub-family C (CFTR/MRP), member 10</fullName>
    </submittedName>
</protein>
<feature type="transmembrane region" description="Helical" evidence="16">
    <location>
        <begin position="83"/>
        <end position="106"/>
    </location>
</feature>
<dbReference type="InterPro" id="IPR050173">
    <property type="entry name" value="ABC_transporter_C-like"/>
</dbReference>
<dbReference type="InterPro" id="IPR003593">
    <property type="entry name" value="AAA+_ATPase"/>
</dbReference>
<reference evidence="20" key="1">
    <citation type="submission" date="2018-06" db="EMBL/GenBank/DDBJ databases">
        <title>Genome assembly of Danube salmon.</title>
        <authorList>
            <person name="Macqueen D.J."/>
            <person name="Gundappa M.K."/>
        </authorList>
    </citation>
    <scope>NUCLEOTIDE SEQUENCE [LARGE SCALE GENOMIC DNA]</scope>
</reference>
<comment type="similarity">
    <text evidence="2">Belongs to the ABC transporter superfamily. ABCC family. Conjugate transporter (TC 3.A.1.208) subfamily.</text>
</comment>
<feature type="transmembrane region" description="Helical" evidence="16">
    <location>
        <begin position="118"/>
        <end position="139"/>
    </location>
</feature>
<keyword evidence="5" id="KW-0677">Repeat</keyword>
<comment type="catalytic activity">
    <reaction evidence="13">
        <text>17beta-estradiol 17-O-(beta-D-glucuronate)(in) + ATP + H2O = 17beta-estradiol 17-O-(beta-D-glucuronate)(out) + ADP + phosphate + H(+)</text>
        <dbReference type="Rhea" id="RHEA:60128"/>
        <dbReference type="ChEBI" id="CHEBI:15377"/>
        <dbReference type="ChEBI" id="CHEBI:15378"/>
        <dbReference type="ChEBI" id="CHEBI:30616"/>
        <dbReference type="ChEBI" id="CHEBI:43474"/>
        <dbReference type="ChEBI" id="CHEBI:82961"/>
        <dbReference type="ChEBI" id="CHEBI:456216"/>
    </reaction>
    <physiologicalReaction direction="left-to-right" evidence="13">
        <dbReference type="Rhea" id="RHEA:60129"/>
    </physiologicalReaction>
</comment>
<dbReference type="FunFam" id="3.40.50.300:FF:000973">
    <property type="entry name" value="Multidrug resistance-associated protein 4"/>
    <property type="match status" value="1"/>
</dbReference>
<evidence type="ECO:0000313" key="19">
    <source>
        <dbReference type="Ensembl" id="ENSHHUP00000062759.1"/>
    </source>
</evidence>
<feature type="transmembrane region" description="Helical" evidence="16">
    <location>
        <begin position="450"/>
        <end position="474"/>
    </location>
</feature>
<dbReference type="FunFam" id="1.20.1560.10:FF:000037">
    <property type="entry name" value="ATP-binding cassette subfamily C member 10"/>
    <property type="match status" value="1"/>
</dbReference>
<comment type="subcellular location">
    <subcellularLocation>
        <location evidence="1">Membrane</location>
        <topology evidence="1">Multi-pass membrane protein</topology>
    </subcellularLocation>
</comment>
<dbReference type="PROSITE" id="PS50893">
    <property type="entry name" value="ABC_TRANSPORTER_2"/>
    <property type="match status" value="2"/>
</dbReference>
<evidence type="ECO:0000256" key="15">
    <source>
        <dbReference type="SAM" id="MobiDB-lite"/>
    </source>
</evidence>
<evidence type="ECO:0000256" key="11">
    <source>
        <dbReference type="ARBA" id="ARBA00034018"/>
    </source>
</evidence>
<dbReference type="GO" id="GO:0016323">
    <property type="term" value="C:basolateral plasma membrane"/>
    <property type="evidence" value="ECO:0007669"/>
    <property type="project" value="UniProtKB-ARBA"/>
</dbReference>
<comment type="catalytic activity">
    <reaction evidence="14">
        <text>an S-substituted glutathione(in) + ATP + H2O = an S-substituted glutathione(out) + ADP + phosphate + H(+)</text>
        <dbReference type="Rhea" id="RHEA:19121"/>
        <dbReference type="ChEBI" id="CHEBI:15377"/>
        <dbReference type="ChEBI" id="CHEBI:15378"/>
        <dbReference type="ChEBI" id="CHEBI:30616"/>
        <dbReference type="ChEBI" id="CHEBI:43474"/>
        <dbReference type="ChEBI" id="CHEBI:90779"/>
        <dbReference type="ChEBI" id="CHEBI:456216"/>
        <dbReference type="EC" id="7.6.2.3"/>
    </reaction>
    <physiologicalReaction direction="left-to-right" evidence="14">
        <dbReference type="Rhea" id="RHEA:19122"/>
    </physiologicalReaction>
</comment>
<feature type="transmembrane region" description="Helical" evidence="16">
    <location>
        <begin position="159"/>
        <end position="178"/>
    </location>
</feature>
<evidence type="ECO:0000256" key="13">
    <source>
        <dbReference type="ARBA" id="ARBA00047576"/>
    </source>
</evidence>
<feature type="domain" description="ABC transporter" evidence="17">
    <location>
        <begin position="580"/>
        <end position="796"/>
    </location>
</feature>
<feature type="domain" description="ABC transmembrane type-1" evidence="18">
    <location>
        <begin position="788"/>
        <end position="1059"/>
    </location>
</feature>
<dbReference type="Proteomes" id="UP000314982">
    <property type="component" value="Unassembled WGS sequence"/>
</dbReference>
<dbReference type="Pfam" id="PF00005">
    <property type="entry name" value="ABC_tran"/>
    <property type="match status" value="2"/>
</dbReference>
<dbReference type="FunFam" id="1.20.1560.10:FF:000113">
    <property type="entry name" value="ABC transporter, putative"/>
    <property type="match status" value="1"/>
</dbReference>
<dbReference type="CDD" id="cd18605">
    <property type="entry name" value="ABC_6TM_MRP7_D2_like"/>
    <property type="match status" value="1"/>
</dbReference>
<feature type="domain" description="ABC transporter" evidence="17">
    <location>
        <begin position="1095"/>
        <end position="1321"/>
    </location>
</feature>
<feature type="transmembrane region" description="Helical" evidence="16">
    <location>
        <begin position="358"/>
        <end position="380"/>
    </location>
</feature>
<reference evidence="19" key="2">
    <citation type="submission" date="2025-08" db="UniProtKB">
        <authorList>
            <consortium name="Ensembl"/>
        </authorList>
    </citation>
    <scope>IDENTIFICATION</scope>
</reference>
<dbReference type="SUPFAM" id="SSF52540">
    <property type="entry name" value="P-loop containing nucleoside triphosphate hydrolases"/>
    <property type="match status" value="2"/>
</dbReference>
<dbReference type="InterPro" id="IPR011527">
    <property type="entry name" value="ABC1_TM_dom"/>
</dbReference>
<evidence type="ECO:0000256" key="2">
    <source>
        <dbReference type="ARBA" id="ARBA00009726"/>
    </source>
</evidence>
<evidence type="ECO:0000313" key="20">
    <source>
        <dbReference type="Proteomes" id="UP000314982"/>
    </source>
</evidence>
<name>A0A4W5PQ85_9TELE</name>
<feature type="transmembrane region" description="Helical" evidence="16">
    <location>
        <begin position="913"/>
        <end position="930"/>
    </location>
</feature>
<dbReference type="Ensembl" id="ENSHHUT00000064879.1">
    <property type="protein sequence ID" value="ENSHHUP00000062759.1"/>
    <property type="gene ID" value="ENSHHUG00000036899.1"/>
</dbReference>
<dbReference type="CDD" id="cd18598">
    <property type="entry name" value="ABC_6TM_MRP7_D1_like"/>
    <property type="match status" value="1"/>
</dbReference>
<keyword evidence="20" id="KW-1185">Reference proteome</keyword>
<keyword evidence="9 16" id="KW-1133">Transmembrane helix</keyword>
<feature type="transmembrane region" description="Helical" evidence="16">
    <location>
        <begin position="1006"/>
        <end position="1025"/>
    </location>
</feature>
<feature type="transmembrane region" description="Helical" evidence="16">
    <location>
        <begin position="321"/>
        <end position="346"/>
    </location>
</feature>
<dbReference type="SMART" id="SM00382">
    <property type="entry name" value="AAA"/>
    <property type="match status" value="2"/>
</dbReference>
<dbReference type="GO" id="GO:0005524">
    <property type="term" value="F:ATP binding"/>
    <property type="evidence" value="ECO:0007669"/>
    <property type="project" value="UniProtKB-KW"/>
</dbReference>
<dbReference type="InterPro" id="IPR003439">
    <property type="entry name" value="ABC_transporter-like_ATP-bd"/>
</dbReference>
<dbReference type="SUPFAM" id="SSF90123">
    <property type="entry name" value="ABC transporter transmembrane region"/>
    <property type="match status" value="2"/>
</dbReference>
<dbReference type="GO" id="GO:0016887">
    <property type="term" value="F:ATP hydrolysis activity"/>
    <property type="evidence" value="ECO:0007669"/>
    <property type="project" value="InterPro"/>
</dbReference>
<evidence type="ECO:0000256" key="16">
    <source>
        <dbReference type="SAM" id="Phobius"/>
    </source>
</evidence>
<evidence type="ECO:0000256" key="14">
    <source>
        <dbReference type="ARBA" id="ARBA00048007"/>
    </source>
</evidence>
<organism evidence="19 20">
    <name type="scientific">Hucho hucho</name>
    <name type="common">huchen</name>
    <dbReference type="NCBI Taxonomy" id="62062"/>
    <lineage>
        <taxon>Eukaryota</taxon>
        <taxon>Metazoa</taxon>
        <taxon>Chordata</taxon>
        <taxon>Craniata</taxon>
        <taxon>Vertebrata</taxon>
        <taxon>Euteleostomi</taxon>
        <taxon>Actinopterygii</taxon>
        <taxon>Neopterygii</taxon>
        <taxon>Teleostei</taxon>
        <taxon>Protacanthopterygii</taxon>
        <taxon>Salmoniformes</taxon>
        <taxon>Salmonidae</taxon>
        <taxon>Salmoninae</taxon>
        <taxon>Hucho</taxon>
    </lineage>
</organism>
<dbReference type="GO" id="GO:0008559">
    <property type="term" value="F:ABC-type xenobiotic transporter activity"/>
    <property type="evidence" value="ECO:0007669"/>
    <property type="project" value="UniProtKB-EC"/>
</dbReference>
<dbReference type="PANTHER" id="PTHR24223">
    <property type="entry name" value="ATP-BINDING CASSETTE SUB-FAMILY C"/>
    <property type="match status" value="1"/>
</dbReference>